<accession>A0A0R2D3T8</accession>
<dbReference type="Gene3D" id="3.30.1240.10">
    <property type="match status" value="1"/>
</dbReference>
<dbReference type="AlphaFoldDB" id="A0A0R2D3T8"/>
<dbReference type="EMBL" id="AYYI01000079">
    <property type="protein sequence ID" value="KRM94844.1"/>
    <property type="molecule type" value="Genomic_DNA"/>
</dbReference>
<dbReference type="Pfam" id="PF08282">
    <property type="entry name" value="Hydrolase_3"/>
    <property type="match status" value="1"/>
</dbReference>
<dbReference type="InterPro" id="IPR023214">
    <property type="entry name" value="HAD_sf"/>
</dbReference>
<dbReference type="SFLD" id="SFLDS00003">
    <property type="entry name" value="Haloacid_Dehalogenase"/>
    <property type="match status" value="1"/>
</dbReference>
<keyword evidence="1" id="KW-0378">Hydrolase</keyword>
<evidence type="ECO:0000313" key="1">
    <source>
        <dbReference type="EMBL" id="KRM94844.1"/>
    </source>
</evidence>
<keyword evidence="2" id="KW-1185">Reference proteome</keyword>
<dbReference type="SFLD" id="SFLDG01140">
    <property type="entry name" value="C2.B:_Phosphomannomutase_and_P"/>
    <property type="match status" value="1"/>
</dbReference>
<dbReference type="SUPFAM" id="SSF56784">
    <property type="entry name" value="HAD-like"/>
    <property type="match status" value="1"/>
</dbReference>
<dbReference type="Gene3D" id="3.40.50.1000">
    <property type="entry name" value="HAD superfamily/HAD-like"/>
    <property type="match status" value="1"/>
</dbReference>
<dbReference type="InterPro" id="IPR006379">
    <property type="entry name" value="HAD-SF_hydro_IIB"/>
</dbReference>
<dbReference type="InterPro" id="IPR036412">
    <property type="entry name" value="HAD-like_sf"/>
</dbReference>
<dbReference type="InterPro" id="IPR000150">
    <property type="entry name" value="Cof"/>
</dbReference>
<sequence>MIKIIAIDIDKTLLTSANQLAPATIETIKAAQQQGVKVVLCTGRPMAGVAGFLKQLGLADLQAEYVITFNGASVATTAGQLISETGLNYDDYIDLEALSRRLGVYFQIENNQRLYTANRDLSKYTIYEANLVSLQIAYRTPEEMRQVTMPKAMLVDEPERLTAALAQEEIFQPLQQRFNFMHSAPFFLEVTKKGVNKGAALAILAKHLGLTAENVMAIGDQGNDLSMIKYAGTGVAMGNAITAIKEAAQYVTADNDHDGVAKAIEKSVLVNH</sequence>
<evidence type="ECO:0000313" key="2">
    <source>
        <dbReference type="Proteomes" id="UP000051638"/>
    </source>
</evidence>
<dbReference type="GO" id="GO:0005829">
    <property type="term" value="C:cytosol"/>
    <property type="evidence" value="ECO:0007669"/>
    <property type="project" value="TreeGrafter"/>
</dbReference>
<dbReference type="GO" id="GO:0000287">
    <property type="term" value="F:magnesium ion binding"/>
    <property type="evidence" value="ECO:0007669"/>
    <property type="project" value="TreeGrafter"/>
</dbReference>
<organism evidence="1 2">
    <name type="scientific">Loigolactobacillus rennini DSM 20253</name>
    <dbReference type="NCBI Taxonomy" id="1423796"/>
    <lineage>
        <taxon>Bacteria</taxon>
        <taxon>Bacillati</taxon>
        <taxon>Bacillota</taxon>
        <taxon>Bacilli</taxon>
        <taxon>Lactobacillales</taxon>
        <taxon>Lactobacillaceae</taxon>
        <taxon>Loigolactobacillus</taxon>
    </lineage>
</organism>
<name>A0A0R2D3T8_9LACO</name>
<dbReference type="Proteomes" id="UP000051638">
    <property type="component" value="Unassembled WGS sequence"/>
</dbReference>
<dbReference type="OrthoDB" id="9790031at2"/>
<dbReference type="STRING" id="1423796.FC24_GL000109"/>
<gene>
    <name evidence="1" type="ORF">FC24_GL000109</name>
</gene>
<dbReference type="PANTHER" id="PTHR10000:SF8">
    <property type="entry name" value="HAD SUPERFAMILY HYDROLASE-LIKE, TYPE 3"/>
    <property type="match status" value="1"/>
</dbReference>
<dbReference type="PROSITE" id="PS01229">
    <property type="entry name" value="COF_2"/>
    <property type="match status" value="1"/>
</dbReference>
<comment type="caution">
    <text evidence="1">The sequence shown here is derived from an EMBL/GenBank/DDBJ whole genome shotgun (WGS) entry which is preliminary data.</text>
</comment>
<dbReference type="NCBIfam" id="NF007806">
    <property type="entry name" value="PRK10513.1"/>
    <property type="match status" value="1"/>
</dbReference>
<dbReference type="RefSeq" id="WP_057874575.1">
    <property type="nucleotide sequence ID" value="NZ_AYYI01000079.1"/>
</dbReference>
<dbReference type="PATRIC" id="fig|1423796.3.peg.111"/>
<proteinExistence type="predicted"/>
<dbReference type="NCBIfam" id="TIGR01484">
    <property type="entry name" value="HAD-SF-IIB"/>
    <property type="match status" value="1"/>
</dbReference>
<dbReference type="SFLD" id="SFLDG01144">
    <property type="entry name" value="C2.B.4:_PGP_Like"/>
    <property type="match status" value="1"/>
</dbReference>
<dbReference type="CDD" id="cd07516">
    <property type="entry name" value="HAD_Pase"/>
    <property type="match status" value="1"/>
</dbReference>
<dbReference type="NCBIfam" id="TIGR00099">
    <property type="entry name" value="Cof-subfamily"/>
    <property type="match status" value="1"/>
</dbReference>
<dbReference type="PANTHER" id="PTHR10000">
    <property type="entry name" value="PHOSPHOSERINE PHOSPHATASE"/>
    <property type="match status" value="1"/>
</dbReference>
<reference evidence="1 2" key="1">
    <citation type="journal article" date="2015" name="Genome Announc.">
        <title>Expanding the biotechnology potential of lactobacilli through comparative genomics of 213 strains and associated genera.</title>
        <authorList>
            <person name="Sun Z."/>
            <person name="Harris H.M."/>
            <person name="McCann A."/>
            <person name="Guo C."/>
            <person name="Argimon S."/>
            <person name="Zhang W."/>
            <person name="Yang X."/>
            <person name="Jeffery I.B."/>
            <person name="Cooney J.C."/>
            <person name="Kagawa T.F."/>
            <person name="Liu W."/>
            <person name="Song Y."/>
            <person name="Salvetti E."/>
            <person name="Wrobel A."/>
            <person name="Rasinkangas P."/>
            <person name="Parkhill J."/>
            <person name="Rea M.C."/>
            <person name="O'Sullivan O."/>
            <person name="Ritari J."/>
            <person name="Douillard F.P."/>
            <person name="Paul Ross R."/>
            <person name="Yang R."/>
            <person name="Briner A.E."/>
            <person name="Felis G.E."/>
            <person name="de Vos W.M."/>
            <person name="Barrangou R."/>
            <person name="Klaenhammer T.R."/>
            <person name="Caufield P.W."/>
            <person name="Cui Y."/>
            <person name="Zhang H."/>
            <person name="O'Toole P.W."/>
        </authorList>
    </citation>
    <scope>NUCLEOTIDE SEQUENCE [LARGE SCALE GENOMIC DNA]</scope>
    <source>
        <strain evidence="1 2">DSM 20253</strain>
    </source>
</reference>
<protein>
    <submittedName>
        <fullName evidence="1">HAD superfamily hydrolase</fullName>
    </submittedName>
</protein>
<dbReference type="GO" id="GO:0016791">
    <property type="term" value="F:phosphatase activity"/>
    <property type="evidence" value="ECO:0007669"/>
    <property type="project" value="TreeGrafter"/>
</dbReference>